<accession>A0A183AUA7</accession>
<dbReference type="InterPro" id="IPR052320">
    <property type="entry name" value="Cytochrome_b5_domain"/>
</dbReference>
<dbReference type="PANTHER" id="PTHR21281:SF0">
    <property type="entry name" value="CYTOCHROME B5 DOMAIN-CONTAINING PROTEIN 1"/>
    <property type="match status" value="1"/>
</dbReference>
<dbReference type="AlphaFoldDB" id="A0A183AUA7"/>
<dbReference type="InterPro" id="IPR036400">
    <property type="entry name" value="Cyt_B5-like_heme/steroid_sf"/>
</dbReference>
<comment type="function">
    <text evidence="10">Radial spoke stalk protein that binds heme under oxidizing conditions. Required for the coordinated beating of multiple cilia maybe by functioning in a redox signaling pathway.</text>
</comment>
<dbReference type="Pfam" id="PF00173">
    <property type="entry name" value="Cyt-b5"/>
    <property type="match status" value="1"/>
</dbReference>
<dbReference type="WBParaSite" id="ECPE_0001057401-mRNA-1">
    <property type="protein sequence ID" value="ECPE_0001057401-mRNA-1"/>
    <property type="gene ID" value="ECPE_0001057401"/>
</dbReference>
<organism evidence="14">
    <name type="scientific">Echinostoma caproni</name>
    <dbReference type="NCBI Taxonomy" id="27848"/>
    <lineage>
        <taxon>Eukaryota</taxon>
        <taxon>Metazoa</taxon>
        <taxon>Spiralia</taxon>
        <taxon>Lophotrochozoa</taxon>
        <taxon>Platyhelminthes</taxon>
        <taxon>Trematoda</taxon>
        <taxon>Digenea</taxon>
        <taxon>Plagiorchiida</taxon>
        <taxon>Echinostomata</taxon>
        <taxon>Echinostomatoidea</taxon>
        <taxon>Echinostomatidae</taxon>
        <taxon>Echinostoma</taxon>
    </lineage>
</organism>
<dbReference type="PANTHER" id="PTHR21281">
    <property type="entry name" value="CYTOCHROME B5 DOMAIN-CONTAINING PROTEIN 1"/>
    <property type="match status" value="1"/>
</dbReference>
<reference evidence="12 13" key="2">
    <citation type="submission" date="2018-11" db="EMBL/GenBank/DDBJ databases">
        <authorList>
            <consortium name="Pathogen Informatics"/>
        </authorList>
    </citation>
    <scope>NUCLEOTIDE SEQUENCE [LARGE SCALE GENOMIC DNA]</scope>
    <source>
        <strain evidence="12 13">Egypt</strain>
    </source>
</reference>
<dbReference type="GO" id="GO:0005930">
    <property type="term" value="C:axoneme"/>
    <property type="evidence" value="ECO:0007669"/>
    <property type="project" value="UniProtKB-SubCell"/>
</dbReference>
<name>A0A183AUA7_9TREM</name>
<dbReference type="SUPFAM" id="SSF55856">
    <property type="entry name" value="Cytochrome b5-like heme/steroid binding domain"/>
    <property type="match status" value="1"/>
</dbReference>
<keyword evidence="5" id="KW-0408">Iron</keyword>
<gene>
    <name evidence="12" type="ORF">ECPE_LOCUS10542</name>
</gene>
<dbReference type="InterPro" id="IPR001199">
    <property type="entry name" value="Cyt_B5-like_heme/steroid-bd"/>
</dbReference>
<keyword evidence="3" id="KW-0349">Heme</keyword>
<keyword evidence="13" id="KW-1185">Reference proteome</keyword>
<keyword evidence="6" id="KW-0206">Cytoskeleton</keyword>
<evidence type="ECO:0000256" key="9">
    <source>
        <dbReference type="ARBA" id="ARBA00040649"/>
    </source>
</evidence>
<feature type="domain" description="Cytochrome b5 heme-binding" evidence="11">
    <location>
        <begin position="4"/>
        <end position="69"/>
    </location>
</feature>
<evidence type="ECO:0000256" key="4">
    <source>
        <dbReference type="ARBA" id="ARBA00022723"/>
    </source>
</evidence>
<comment type="similarity">
    <text evidence="8">Belongs to the cytochrome b5 family.</text>
</comment>
<evidence type="ECO:0000313" key="12">
    <source>
        <dbReference type="EMBL" id="VDP87225.1"/>
    </source>
</evidence>
<evidence type="ECO:0000256" key="2">
    <source>
        <dbReference type="ARBA" id="ARBA00022490"/>
    </source>
</evidence>
<dbReference type="GO" id="GO:0046872">
    <property type="term" value="F:metal ion binding"/>
    <property type="evidence" value="ECO:0007669"/>
    <property type="project" value="UniProtKB-KW"/>
</dbReference>
<dbReference type="Gene3D" id="3.10.120.10">
    <property type="entry name" value="Cytochrome b5-like heme/steroid binding domain"/>
    <property type="match status" value="1"/>
</dbReference>
<evidence type="ECO:0000256" key="10">
    <source>
        <dbReference type="ARBA" id="ARBA00046139"/>
    </source>
</evidence>
<evidence type="ECO:0000256" key="7">
    <source>
        <dbReference type="ARBA" id="ARBA00023273"/>
    </source>
</evidence>
<dbReference type="OrthoDB" id="260091at2759"/>
<keyword evidence="7" id="KW-0966">Cell projection</keyword>
<evidence type="ECO:0000256" key="3">
    <source>
        <dbReference type="ARBA" id="ARBA00022617"/>
    </source>
</evidence>
<evidence type="ECO:0000256" key="5">
    <source>
        <dbReference type="ARBA" id="ARBA00023004"/>
    </source>
</evidence>
<keyword evidence="4" id="KW-0479">Metal-binding</keyword>
<reference evidence="14" key="1">
    <citation type="submission" date="2016-06" db="UniProtKB">
        <authorList>
            <consortium name="WormBaseParasite"/>
        </authorList>
    </citation>
    <scope>IDENTIFICATION</scope>
</reference>
<evidence type="ECO:0000256" key="8">
    <source>
        <dbReference type="ARBA" id="ARBA00038168"/>
    </source>
</evidence>
<dbReference type="Proteomes" id="UP000272942">
    <property type="component" value="Unassembled WGS sequence"/>
</dbReference>
<keyword evidence="2" id="KW-0963">Cytoplasm</keyword>
<protein>
    <recommendedName>
        <fullName evidence="9">Cytochrome b5 domain-containing protein 1</fullName>
    </recommendedName>
</protein>
<comment type="subcellular location">
    <subcellularLocation>
        <location evidence="1">Cytoplasm</location>
        <location evidence="1">Cytoskeleton</location>
        <location evidence="1">Cilium axoneme</location>
    </subcellularLocation>
</comment>
<evidence type="ECO:0000256" key="1">
    <source>
        <dbReference type="ARBA" id="ARBA00004430"/>
    </source>
</evidence>
<evidence type="ECO:0000256" key="6">
    <source>
        <dbReference type="ARBA" id="ARBA00023212"/>
    </source>
</evidence>
<dbReference type="PROSITE" id="PS50255">
    <property type="entry name" value="CYTOCHROME_B5_2"/>
    <property type="match status" value="1"/>
</dbReference>
<evidence type="ECO:0000313" key="14">
    <source>
        <dbReference type="WBParaSite" id="ECPE_0001057401-mRNA-1"/>
    </source>
</evidence>
<evidence type="ECO:0000259" key="11">
    <source>
        <dbReference type="PROSITE" id="PS50255"/>
    </source>
</evidence>
<proteinExistence type="inferred from homology"/>
<dbReference type="SMART" id="SM01117">
    <property type="entry name" value="Cyt-b5"/>
    <property type="match status" value="1"/>
</dbReference>
<evidence type="ECO:0000313" key="13">
    <source>
        <dbReference type="Proteomes" id="UP000272942"/>
    </source>
</evidence>
<dbReference type="EMBL" id="UZAN01049247">
    <property type="protein sequence ID" value="VDP87225.1"/>
    <property type="molecule type" value="Genomic_DNA"/>
</dbReference>
<sequence>MERRRFYTPKEVLLHSMPEDCWFSYLGKVYDLTPLCAEYRGDILLQPLLASAGTDISHWFDSQTGDVRHYIDPETHCNVPYTPHGRFVHIAPPYPTTDWANDFGTPWWKNQKYFVGYLTKKPRLIRIINTLSLQQHEIEVCSEETMTEIMARYLPFNAHAASYAWKYNGEVLDMNKTLEENGIHEETQDIEDQYPPQIHLYYNDDLTEA</sequence>